<proteinExistence type="predicted"/>
<dbReference type="AlphaFoldDB" id="A0A2A2D4B3"/>
<sequence length="112" mass="12883">MPMTRAHDDSAVRAHIHQAATLRRRRPAAGEVAELDTLLRRDLQQLLPAVQAQVERLWHGSLHWYLDQAALDLIAEHTRHRLTGEPLHDIAHVAQLARDCQRLLDWPSSRSR</sequence>
<gene>
    <name evidence="1" type="ORF">CK936_25485</name>
</gene>
<evidence type="ECO:0000313" key="1">
    <source>
        <dbReference type="EMBL" id="PAU46152.1"/>
    </source>
</evidence>
<accession>A0A2A2D4B3</accession>
<dbReference type="InterPro" id="IPR046300">
    <property type="entry name" value="DUF6415"/>
</dbReference>
<organism evidence="1 2">
    <name type="scientific">Streptomyces albireticuli</name>
    <dbReference type="NCBI Taxonomy" id="1940"/>
    <lineage>
        <taxon>Bacteria</taxon>
        <taxon>Bacillati</taxon>
        <taxon>Actinomycetota</taxon>
        <taxon>Actinomycetes</taxon>
        <taxon>Kitasatosporales</taxon>
        <taxon>Streptomycetaceae</taxon>
        <taxon>Streptomyces</taxon>
    </lineage>
</organism>
<dbReference type="EMBL" id="NSJV01000486">
    <property type="protein sequence ID" value="PAU46152.1"/>
    <property type="molecule type" value="Genomic_DNA"/>
</dbReference>
<comment type="caution">
    <text evidence="1">The sequence shown here is derived from an EMBL/GenBank/DDBJ whole genome shotgun (WGS) entry which is preliminary data.</text>
</comment>
<protein>
    <submittedName>
        <fullName evidence="1">Uncharacterized protein</fullName>
    </submittedName>
</protein>
<keyword evidence="2" id="KW-1185">Reference proteome</keyword>
<evidence type="ECO:0000313" key="2">
    <source>
        <dbReference type="Proteomes" id="UP000218944"/>
    </source>
</evidence>
<name>A0A2A2D4B3_9ACTN</name>
<dbReference type="Proteomes" id="UP000218944">
    <property type="component" value="Unassembled WGS sequence"/>
</dbReference>
<dbReference type="Pfam" id="PF19979">
    <property type="entry name" value="DUF6415"/>
    <property type="match status" value="1"/>
</dbReference>
<dbReference type="RefSeq" id="WP_095583314.1">
    <property type="nucleotide sequence ID" value="NZ_NSJV01000486.1"/>
</dbReference>
<reference evidence="1 2" key="1">
    <citation type="submission" date="2017-08" db="EMBL/GenBank/DDBJ databases">
        <title>Genome sequence of Streptomyces albireticuli NRRL B-1670.</title>
        <authorList>
            <person name="Graham D.E."/>
            <person name="Mahan K.M."/>
            <person name="Klingeman D.M."/>
            <person name="Hettich R.L."/>
            <person name="Parry R.J."/>
            <person name="Spain J.C."/>
        </authorList>
    </citation>
    <scope>NUCLEOTIDE SEQUENCE [LARGE SCALE GENOMIC DNA]</scope>
    <source>
        <strain evidence="1 2">NRRL B-1670</strain>
    </source>
</reference>